<dbReference type="PROSITE" id="PS51503">
    <property type="entry name" value="HIG1"/>
    <property type="match status" value="1"/>
</dbReference>
<evidence type="ECO:0000256" key="1">
    <source>
        <dbReference type="ARBA" id="ARBA00004325"/>
    </source>
</evidence>
<dbReference type="AlphaFoldDB" id="A0A167RYA4"/>
<dbReference type="OrthoDB" id="6604018at2759"/>
<feature type="domain" description="HIG1" evidence="8">
    <location>
        <begin position="1"/>
        <end position="92"/>
    </location>
</feature>
<dbReference type="GO" id="GO:0097250">
    <property type="term" value="P:mitochondrial respirasome assembly"/>
    <property type="evidence" value="ECO:0007669"/>
    <property type="project" value="TreeGrafter"/>
</dbReference>
<protein>
    <recommendedName>
        <fullName evidence="8">HIG1 domain-containing protein</fullName>
    </recommendedName>
</protein>
<dbReference type="STRING" id="1330018.A0A167RYA4"/>
<gene>
    <name evidence="9" type="ORF">CALVIDRAFT_532164</name>
</gene>
<evidence type="ECO:0000256" key="2">
    <source>
        <dbReference type="ARBA" id="ARBA00022692"/>
    </source>
</evidence>
<comment type="subcellular location">
    <subcellularLocation>
        <location evidence="1">Mitochondrion membrane</location>
    </subcellularLocation>
</comment>
<dbReference type="InterPro" id="IPR007667">
    <property type="entry name" value="Hypoxia_induced_domain"/>
</dbReference>
<name>A0A167RYA4_CALVF</name>
<feature type="transmembrane region" description="Helical" evidence="7">
    <location>
        <begin position="29"/>
        <end position="48"/>
    </location>
</feature>
<evidence type="ECO:0000256" key="6">
    <source>
        <dbReference type="SAM" id="MobiDB-lite"/>
    </source>
</evidence>
<feature type="compositionally biased region" description="Basic and acidic residues" evidence="6">
    <location>
        <begin position="170"/>
        <end position="188"/>
    </location>
</feature>
<evidence type="ECO:0000256" key="5">
    <source>
        <dbReference type="ARBA" id="ARBA00023136"/>
    </source>
</evidence>
<dbReference type="Pfam" id="PF04588">
    <property type="entry name" value="HIG_1_N"/>
    <property type="match status" value="1"/>
</dbReference>
<keyword evidence="2 7" id="KW-0812">Transmembrane</keyword>
<keyword evidence="5 7" id="KW-0472">Membrane</keyword>
<dbReference type="Proteomes" id="UP000076738">
    <property type="component" value="Unassembled WGS sequence"/>
</dbReference>
<reference evidence="9 10" key="1">
    <citation type="journal article" date="2016" name="Mol. Biol. Evol.">
        <title>Comparative Genomics of Early-Diverging Mushroom-Forming Fungi Provides Insights into the Origins of Lignocellulose Decay Capabilities.</title>
        <authorList>
            <person name="Nagy L.G."/>
            <person name="Riley R."/>
            <person name="Tritt A."/>
            <person name="Adam C."/>
            <person name="Daum C."/>
            <person name="Floudas D."/>
            <person name="Sun H."/>
            <person name="Yadav J.S."/>
            <person name="Pangilinan J."/>
            <person name="Larsson K.H."/>
            <person name="Matsuura K."/>
            <person name="Barry K."/>
            <person name="Labutti K."/>
            <person name="Kuo R."/>
            <person name="Ohm R.A."/>
            <person name="Bhattacharya S.S."/>
            <person name="Shirouzu T."/>
            <person name="Yoshinaga Y."/>
            <person name="Martin F.M."/>
            <person name="Grigoriev I.V."/>
            <person name="Hibbett D.S."/>
        </authorList>
    </citation>
    <scope>NUCLEOTIDE SEQUENCE [LARGE SCALE GENOMIC DNA]</scope>
    <source>
        <strain evidence="9 10">TUFC12733</strain>
    </source>
</reference>
<dbReference type="InterPro" id="IPR050355">
    <property type="entry name" value="RCF1"/>
</dbReference>
<feature type="transmembrane region" description="Helical" evidence="7">
    <location>
        <begin position="60"/>
        <end position="82"/>
    </location>
</feature>
<keyword evidence="10" id="KW-1185">Reference proteome</keyword>
<dbReference type="Gene3D" id="6.10.140.1320">
    <property type="match status" value="1"/>
</dbReference>
<evidence type="ECO:0000256" key="3">
    <source>
        <dbReference type="ARBA" id="ARBA00022989"/>
    </source>
</evidence>
<evidence type="ECO:0000313" key="10">
    <source>
        <dbReference type="Proteomes" id="UP000076738"/>
    </source>
</evidence>
<evidence type="ECO:0000259" key="8">
    <source>
        <dbReference type="PROSITE" id="PS51503"/>
    </source>
</evidence>
<dbReference type="GO" id="GO:0031966">
    <property type="term" value="C:mitochondrial membrane"/>
    <property type="evidence" value="ECO:0007669"/>
    <property type="project" value="UniProtKB-SubCell"/>
</dbReference>
<dbReference type="EMBL" id="KV417266">
    <property type="protein sequence ID" value="KZP01404.1"/>
    <property type="molecule type" value="Genomic_DNA"/>
</dbReference>
<evidence type="ECO:0000256" key="7">
    <source>
        <dbReference type="SAM" id="Phobius"/>
    </source>
</evidence>
<organism evidence="9 10">
    <name type="scientific">Calocera viscosa (strain TUFC12733)</name>
    <dbReference type="NCBI Taxonomy" id="1330018"/>
    <lineage>
        <taxon>Eukaryota</taxon>
        <taxon>Fungi</taxon>
        <taxon>Dikarya</taxon>
        <taxon>Basidiomycota</taxon>
        <taxon>Agaricomycotina</taxon>
        <taxon>Dacrymycetes</taxon>
        <taxon>Dacrymycetales</taxon>
        <taxon>Dacrymycetaceae</taxon>
        <taxon>Calocera</taxon>
    </lineage>
</organism>
<evidence type="ECO:0000256" key="4">
    <source>
        <dbReference type="ARBA" id="ARBA00023128"/>
    </source>
</evidence>
<keyword evidence="4" id="KW-0496">Mitochondrion</keyword>
<accession>A0A167RYA4</accession>
<dbReference type="PANTHER" id="PTHR12297">
    <property type="entry name" value="HYPOXIA-INDUCBILE GENE 1 HIG1 -RELATED"/>
    <property type="match status" value="1"/>
</dbReference>
<feature type="region of interest" description="Disordered" evidence="6">
    <location>
        <begin position="167"/>
        <end position="221"/>
    </location>
</feature>
<dbReference type="PANTHER" id="PTHR12297:SF3">
    <property type="entry name" value="HIG1 DOMAIN FAMILY MEMBER 1A"/>
    <property type="match status" value="1"/>
</dbReference>
<sequence>MSFPQHVPPSDLQETYVQKGWRKCKEQPVVPLGVLLTCIAFLGATRSLRSGDKASFNRYLRFRVLAQGLTIVGCVAGAYWIGRESRLAGKEKQKEAVRRGEWGLREGGFDEGLKGRMREAERIAGLEREADERLGIAGAAVPLSLNGPAGAGAGAGKTSAEVNAALARARARENPPEQKSREVLHEPMRIGALLSADQLKQRLEKRGRGQPEDKVDEDKRV</sequence>
<keyword evidence="3 7" id="KW-1133">Transmembrane helix</keyword>
<feature type="compositionally biased region" description="Basic and acidic residues" evidence="6">
    <location>
        <begin position="199"/>
        <end position="221"/>
    </location>
</feature>
<evidence type="ECO:0000313" key="9">
    <source>
        <dbReference type="EMBL" id="KZP01404.1"/>
    </source>
</evidence>
<proteinExistence type="predicted"/>